<evidence type="ECO:0000256" key="2">
    <source>
        <dbReference type="PROSITE-ProRule" id="PRU00335"/>
    </source>
</evidence>
<comment type="caution">
    <text evidence="4">The sequence shown here is derived from an EMBL/GenBank/DDBJ whole genome shotgun (WGS) entry which is preliminary data.</text>
</comment>
<evidence type="ECO:0000259" key="3">
    <source>
        <dbReference type="PROSITE" id="PS50977"/>
    </source>
</evidence>
<dbReference type="GO" id="GO:0003677">
    <property type="term" value="F:DNA binding"/>
    <property type="evidence" value="ECO:0007669"/>
    <property type="project" value="UniProtKB-UniRule"/>
</dbReference>
<organism evidence="4 5">
    <name type="scientific">Fundicoccus ignavus</name>
    <dbReference type="NCBI Taxonomy" id="2664442"/>
    <lineage>
        <taxon>Bacteria</taxon>
        <taxon>Bacillati</taxon>
        <taxon>Bacillota</taxon>
        <taxon>Bacilli</taxon>
        <taxon>Lactobacillales</taxon>
        <taxon>Aerococcaceae</taxon>
        <taxon>Fundicoccus</taxon>
    </lineage>
</organism>
<evidence type="ECO:0000256" key="1">
    <source>
        <dbReference type="ARBA" id="ARBA00023125"/>
    </source>
</evidence>
<dbReference type="Proteomes" id="UP000430975">
    <property type="component" value="Unassembled WGS sequence"/>
</dbReference>
<dbReference type="Gene3D" id="1.10.357.10">
    <property type="entry name" value="Tetracycline Repressor, domain 2"/>
    <property type="match status" value="1"/>
</dbReference>
<dbReference type="PANTHER" id="PTHR43479">
    <property type="entry name" value="ACREF/ENVCD OPERON REPRESSOR-RELATED"/>
    <property type="match status" value="1"/>
</dbReference>
<dbReference type="AlphaFoldDB" id="A0A6I2GHM6"/>
<gene>
    <name evidence="4" type="ORF">GIY09_03800</name>
</gene>
<keyword evidence="1 2" id="KW-0238">DNA-binding</keyword>
<sequence length="206" mass="24596">MNKKFYQLESQKQMDIINAGIEYFARFEYKKASTEDIAKSAGISKSLLFYYFKNKETYFAFLYNYAEELIVSKVFRIDLSNKTDFFEELEIVIENKCIFFAENPYLIDFLAKVRNSDQQFVQNIINLDTVNLAEDTIKKYFSNIELKKFKEDIKPEQIIEMLILLLDGYLSNRLKLNEKVELDDIMGKYKRWAKVLKQSVYKEEFL</sequence>
<dbReference type="EMBL" id="WJQS01000003">
    <property type="protein sequence ID" value="MRI85001.1"/>
    <property type="molecule type" value="Genomic_DNA"/>
</dbReference>
<proteinExistence type="predicted"/>
<dbReference type="Pfam" id="PF00440">
    <property type="entry name" value="TetR_N"/>
    <property type="match status" value="1"/>
</dbReference>
<dbReference type="Gene3D" id="1.10.10.60">
    <property type="entry name" value="Homeodomain-like"/>
    <property type="match status" value="1"/>
</dbReference>
<name>A0A6I2GHM6_9LACT</name>
<dbReference type="PRINTS" id="PR00455">
    <property type="entry name" value="HTHTETR"/>
</dbReference>
<dbReference type="PANTHER" id="PTHR43479:SF11">
    <property type="entry name" value="ACREF_ENVCD OPERON REPRESSOR-RELATED"/>
    <property type="match status" value="1"/>
</dbReference>
<evidence type="ECO:0000313" key="5">
    <source>
        <dbReference type="Proteomes" id="UP000430975"/>
    </source>
</evidence>
<reference evidence="4 5" key="1">
    <citation type="submission" date="2019-11" db="EMBL/GenBank/DDBJ databases">
        <title>Characterisation of Fundicoccus ignavus gen. nov. sp. nov., a novel genus of the family Aerococcaceae isolated from bulk tank milk.</title>
        <authorList>
            <person name="Siebert A."/>
            <person name="Huptas C."/>
            <person name="Wenning M."/>
            <person name="Scherer S."/>
            <person name="Doll E.V."/>
        </authorList>
    </citation>
    <scope>NUCLEOTIDE SEQUENCE [LARGE SCALE GENOMIC DNA]</scope>
    <source>
        <strain evidence="4 5">WS4759</strain>
    </source>
</reference>
<dbReference type="SUPFAM" id="SSF46689">
    <property type="entry name" value="Homeodomain-like"/>
    <property type="match status" value="1"/>
</dbReference>
<keyword evidence="5" id="KW-1185">Reference proteome</keyword>
<dbReference type="InterPro" id="IPR036271">
    <property type="entry name" value="Tet_transcr_reg_TetR-rel_C_sf"/>
</dbReference>
<dbReference type="PROSITE" id="PS50977">
    <property type="entry name" value="HTH_TETR_2"/>
    <property type="match status" value="1"/>
</dbReference>
<feature type="DNA-binding region" description="H-T-H motif" evidence="2">
    <location>
        <begin position="33"/>
        <end position="52"/>
    </location>
</feature>
<dbReference type="InterPro" id="IPR001647">
    <property type="entry name" value="HTH_TetR"/>
</dbReference>
<evidence type="ECO:0000313" key="4">
    <source>
        <dbReference type="EMBL" id="MRI85001.1"/>
    </source>
</evidence>
<protein>
    <submittedName>
        <fullName evidence="4">TetR family transcriptional regulator</fullName>
    </submittedName>
</protein>
<dbReference type="SUPFAM" id="SSF48498">
    <property type="entry name" value="Tetracyclin repressor-like, C-terminal domain"/>
    <property type="match status" value="1"/>
</dbReference>
<accession>A0A6I2GHM6</accession>
<dbReference type="InterPro" id="IPR050624">
    <property type="entry name" value="HTH-type_Tx_Regulator"/>
</dbReference>
<feature type="domain" description="HTH tetR-type" evidence="3">
    <location>
        <begin position="10"/>
        <end position="70"/>
    </location>
</feature>
<dbReference type="RefSeq" id="WP_153863261.1">
    <property type="nucleotide sequence ID" value="NZ_WJQS01000003.1"/>
</dbReference>
<dbReference type="InterPro" id="IPR009057">
    <property type="entry name" value="Homeodomain-like_sf"/>
</dbReference>